<accession>F6W6M4</accession>
<comment type="subunit">
    <text evidence="9">Component of the Mediator complex.</text>
</comment>
<dbReference type="STRING" id="7719.ENSCINP00000016058"/>
<dbReference type="Pfam" id="PF06333">
    <property type="entry name" value="Med13_C"/>
    <property type="match status" value="1"/>
</dbReference>
<keyword evidence="5 9" id="KW-0805">Transcription regulation</keyword>
<evidence type="ECO:0000256" key="4">
    <source>
        <dbReference type="ARBA" id="ARBA00022491"/>
    </source>
</evidence>
<dbReference type="Pfam" id="PF18296">
    <property type="entry name" value="MID_MedPIWI"/>
    <property type="match status" value="1"/>
</dbReference>
<keyword evidence="8 9" id="KW-0539">Nucleus</keyword>
<proteinExistence type="inferred from homology"/>
<reference evidence="14" key="1">
    <citation type="journal article" date="2002" name="Science">
        <title>The draft genome of Ciona intestinalis: insights into chordate and vertebrate origins.</title>
        <authorList>
            <person name="Dehal P."/>
            <person name="Satou Y."/>
            <person name="Campbell R.K."/>
            <person name="Chapman J."/>
            <person name="Degnan B."/>
            <person name="De Tomaso A."/>
            <person name="Davidson B."/>
            <person name="Di Gregorio A."/>
            <person name="Gelpke M."/>
            <person name="Goodstein D.M."/>
            <person name="Harafuji N."/>
            <person name="Hastings K.E."/>
            <person name="Ho I."/>
            <person name="Hotta K."/>
            <person name="Huang W."/>
            <person name="Kawashima T."/>
            <person name="Lemaire P."/>
            <person name="Martinez D."/>
            <person name="Meinertzhagen I.A."/>
            <person name="Necula S."/>
            <person name="Nonaka M."/>
            <person name="Putnam N."/>
            <person name="Rash S."/>
            <person name="Saiga H."/>
            <person name="Satake M."/>
            <person name="Terry A."/>
            <person name="Yamada L."/>
            <person name="Wang H.G."/>
            <person name="Awazu S."/>
            <person name="Azumi K."/>
            <person name="Boore J."/>
            <person name="Branno M."/>
            <person name="Chin-Bow S."/>
            <person name="DeSantis R."/>
            <person name="Doyle S."/>
            <person name="Francino P."/>
            <person name="Keys D.N."/>
            <person name="Haga S."/>
            <person name="Hayashi H."/>
            <person name="Hino K."/>
            <person name="Imai K.S."/>
            <person name="Inaba K."/>
            <person name="Kano S."/>
            <person name="Kobayashi K."/>
            <person name="Kobayashi M."/>
            <person name="Lee B.I."/>
            <person name="Makabe K.W."/>
            <person name="Manohar C."/>
            <person name="Matassi G."/>
            <person name="Medina M."/>
            <person name="Mochizuki Y."/>
            <person name="Mount S."/>
            <person name="Morishita T."/>
            <person name="Miura S."/>
            <person name="Nakayama A."/>
            <person name="Nishizaka S."/>
            <person name="Nomoto H."/>
            <person name="Ohta F."/>
            <person name="Oishi K."/>
            <person name="Rigoutsos I."/>
            <person name="Sano M."/>
            <person name="Sasaki A."/>
            <person name="Sasakura Y."/>
            <person name="Shoguchi E."/>
            <person name="Shin-i T."/>
            <person name="Spagnuolo A."/>
            <person name="Stainier D."/>
            <person name="Suzuki M.M."/>
            <person name="Tassy O."/>
            <person name="Takatori N."/>
            <person name="Tokuoka M."/>
            <person name="Yagi K."/>
            <person name="Yoshizaki F."/>
            <person name="Wada S."/>
            <person name="Zhang C."/>
            <person name="Hyatt P.D."/>
            <person name="Larimer F."/>
            <person name="Detter C."/>
            <person name="Doggett N."/>
            <person name="Glavina T."/>
            <person name="Hawkins T."/>
            <person name="Richardson P."/>
            <person name="Lucas S."/>
            <person name="Kohara Y."/>
            <person name="Levine M."/>
            <person name="Satoh N."/>
            <person name="Rokhsar D.S."/>
        </authorList>
    </citation>
    <scope>NUCLEOTIDE SEQUENCE [LARGE SCALE GENOMIC DNA]</scope>
</reference>
<keyword evidence="14" id="KW-1185">Reference proteome</keyword>
<comment type="function">
    <text evidence="9">Component of the Mediator complex, a coactivator involved in regulated transcription of nearly all RNA polymerase II-dependent genes. Mediator functions as a bridge to convey information from gene-specific regulatory proteins to the basal RNA polymerase II transcription machinery. Mediator is recruited to promoters by direct interactions with regulatory proteins and serves as a scaffold for the assembly of a functional preinitiation complex with RNA polymerase II and the general transcription factors.</text>
</comment>
<dbReference type="PANTHER" id="PTHR48249">
    <property type="entry name" value="MEDIATOR OF RNA POLYMERASE II TRANSCRIPTION SUBUNIT 13"/>
    <property type="match status" value="1"/>
</dbReference>
<dbReference type="Ensembl" id="ENSCINT00000016058.3">
    <property type="protein sequence ID" value="ENSCINP00000016058.3"/>
    <property type="gene ID" value="ENSCING00000007848.3"/>
</dbReference>
<dbReference type="AlphaFoldDB" id="F6W6M4"/>
<evidence type="ECO:0000256" key="7">
    <source>
        <dbReference type="ARBA" id="ARBA00023163"/>
    </source>
</evidence>
<dbReference type="HOGENOM" id="CLU_1051811_0_0_1"/>
<keyword evidence="6 9" id="KW-0010">Activator</keyword>
<evidence type="ECO:0000256" key="10">
    <source>
        <dbReference type="SAM" id="MobiDB-lite"/>
    </source>
</evidence>
<keyword evidence="7 9" id="KW-0804">Transcription</keyword>
<dbReference type="InterPro" id="IPR041285">
    <property type="entry name" value="MID_MedPIWI"/>
</dbReference>
<evidence type="ECO:0000256" key="3">
    <source>
        <dbReference type="ARBA" id="ARBA00019618"/>
    </source>
</evidence>
<comment type="similarity">
    <text evidence="2 9">Belongs to the Mediator complex subunit 13 family.</text>
</comment>
<dbReference type="PANTHER" id="PTHR48249:SF3">
    <property type="entry name" value="MEDIATOR OF RNA POLYMERASE II TRANSCRIPTION SUBUNIT 13"/>
    <property type="match status" value="1"/>
</dbReference>
<sequence>MQQSLNRNAPISNSINNIGRSPAQMQSNPTAVALKDTRPVYHPSYNASTACSIVVYLLDPFKNSASRGLWHCFRILQKSLPKPIRDHIIFQIVPIEHVLRVSSPNTRQSFVHVVRSLSFSTFAQCRRNLLHEVKVRSMTGFGPAASDKRYLQENNHNVLNETRLYTPPYVLSVPREGNQINCKHENPPNILFVSYCVSHDQKFVLASATDQCGELLETCCINIDVPPRRLSVSRKHRVSVRSEAIEKLWKFCVTTVSRYSTTTWR</sequence>
<evidence type="ECO:0000256" key="2">
    <source>
        <dbReference type="ARBA" id="ARBA00009354"/>
    </source>
</evidence>
<reference evidence="13" key="3">
    <citation type="submission" date="2025-08" db="UniProtKB">
        <authorList>
            <consortium name="Ensembl"/>
        </authorList>
    </citation>
    <scope>IDENTIFICATION</scope>
</reference>
<organism evidence="13 14">
    <name type="scientific">Ciona intestinalis</name>
    <name type="common">Transparent sea squirt</name>
    <name type="synonym">Ascidia intestinalis</name>
    <dbReference type="NCBI Taxonomy" id="7719"/>
    <lineage>
        <taxon>Eukaryota</taxon>
        <taxon>Metazoa</taxon>
        <taxon>Chordata</taxon>
        <taxon>Tunicata</taxon>
        <taxon>Ascidiacea</taxon>
        <taxon>Phlebobranchia</taxon>
        <taxon>Cionidae</taxon>
        <taxon>Ciona</taxon>
    </lineage>
</organism>
<dbReference type="GO" id="GO:0006357">
    <property type="term" value="P:regulation of transcription by RNA polymerase II"/>
    <property type="evidence" value="ECO:0007669"/>
    <property type="project" value="InterPro"/>
</dbReference>
<feature type="domain" description="MID" evidence="12">
    <location>
        <begin position="48"/>
        <end position="127"/>
    </location>
</feature>
<dbReference type="InterPro" id="IPR051139">
    <property type="entry name" value="Mediator_complx_sub13"/>
</dbReference>
<evidence type="ECO:0000313" key="13">
    <source>
        <dbReference type="Ensembl" id="ENSCINP00000016058.3"/>
    </source>
</evidence>
<feature type="domain" description="Mediator complex subunit Med13 C-terminal" evidence="11">
    <location>
        <begin position="165"/>
        <end position="265"/>
    </location>
</feature>
<keyword evidence="4 9" id="KW-0678">Repressor</keyword>
<dbReference type="InterPro" id="IPR009401">
    <property type="entry name" value="Med13_C"/>
</dbReference>
<dbReference type="GO" id="GO:0016592">
    <property type="term" value="C:mediator complex"/>
    <property type="evidence" value="ECO:0007669"/>
    <property type="project" value="InterPro"/>
</dbReference>
<reference evidence="13" key="2">
    <citation type="journal article" date="2008" name="Genome Biol.">
        <title>Improved genome assembly and evidence-based global gene model set for the chordate Ciona intestinalis: new insight into intron and operon populations.</title>
        <authorList>
            <person name="Satou Y."/>
            <person name="Mineta K."/>
            <person name="Ogasawara M."/>
            <person name="Sasakura Y."/>
            <person name="Shoguchi E."/>
            <person name="Ueno K."/>
            <person name="Yamada L."/>
            <person name="Matsumoto J."/>
            <person name="Wasserscheid J."/>
            <person name="Dewar K."/>
            <person name="Wiley G.B."/>
            <person name="Macmil S.L."/>
            <person name="Roe B.A."/>
            <person name="Zeller R.W."/>
            <person name="Hastings K.E."/>
            <person name="Lemaire P."/>
            <person name="Lindquist E."/>
            <person name="Endo T."/>
            <person name="Hotta K."/>
            <person name="Inaba K."/>
        </authorList>
    </citation>
    <scope>NUCLEOTIDE SEQUENCE [LARGE SCALE GENOMIC DNA]</scope>
    <source>
        <strain evidence="13">wild type</strain>
    </source>
</reference>
<dbReference type="GO" id="GO:0003712">
    <property type="term" value="F:transcription coregulator activity"/>
    <property type="evidence" value="ECO:0007669"/>
    <property type="project" value="InterPro"/>
</dbReference>
<dbReference type="InParanoid" id="F6W6M4"/>
<dbReference type="Proteomes" id="UP000008144">
    <property type="component" value="Chromosome 10"/>
</dbReference>
<evidence type="ECO:0000256" key="9">
    <source>
        <dbReference type="RuleBase" id="RU364134"/>
    </source>
</evidence>
<evidence type="ECO:0000313" key="14">
    <source>
        <dbReference type="Proteomes" id="UP000008144"/>
    </source>
</evidence>
<evidence type="ECO:0000256" key="1">
    <source>
        <dbReference type="ARBA" id="ARBA00004123"/>
    </source>
</evidence>
<dbReference type="EMBL" id="EAAA01000635">
    <property type="status" value="NOT_ANNOTATED_CDS"/>
    <property type="molecule type" value="Genomic_DNA"/>
</dbReference>
<evidence type="ECO:0000259" key="12">
    <source>
        <dbReference type="Pfam" id="PF18296"/>
    </source>
</evidence>
<evidence type="ECO:0000256" key="8">
    <source>
        <dbReference type="ARBA" id="ARBA00023242"/>
    </source>
</evidence>
<name>F6W6M4_CIOIN</name>
<dbReference type="GeneTree" id="ENSGT00390000013680"/>
<reference evidence="13" key="4">
    <citation type="submission" date="2025-09" db="UniProtKB">
        <authorList>
            <consortium name="Ensembl"/>
        </authorList>
    </citation>
    <scope>IDENTIFICATION</scope>
</reference>
<evidence type="ECO:0000256" key="5">
    <source>
        <dbReference type="ARBA" id="ARBA00023015"/>
    </source>
</evidence>
<protein>
    <recommendedName>
        <fullName evidence="3 9">Mediator of RNA polymerase II transcription subunit 13</fullName>
    </recommendedName>
</protein>
<feature type="region of interest" description="Disordered" evidence="10">
    <location>
        <begin position="1"/>
        <end position="28"/>
    </location>
</feature>
<evidence type="ECO:0000259" key="11">
    <source>
        <dbReference type="Pfam" id="PF06333"/>
    </source>
</evidence>
<evidence type="ECO:0000256" key="6">
    <source>
        <dbReference type="ARBA" id="ARBA00023159"/>
    </source>
</evidence>
<comment type="subcellular location">
    <subcellularLocation>
        <location evidence="1 9">Nucleus</location>
    </subcellularLocation>
</comment>